<dbReference type="PROSITE" id="PS50043">
    <property type="entry name" value="HTH_LUXR_2"/>
    <property type="match status" value="1"/>
</dbReference>
<dbReference type="Gene3D" id="1.10.10.10">
    <property type="entry name" value="Winged helix-like DNA-binding domain superfamily/Winged helix DNA-binding domain"/>
    <property type="match status" value="1"/>
</dbReference>
<comment type="caution">
    <text evidence="7">The sequence shown here is derived from an EMBL/GenBank/DDBJ whole genome shotgun (WGS) entry which is preliminary data.</text>
</comment>
<protein>
    <submittedName>
        <fullName evidence="7">LuxR family two component transcriptional regulator</fullName>
    </submittedName>
</protein>
<dbReference type="CDD" id="cd00156">
    <property type="entry name" value="REC"/>
    <property type="match status" value="1"/>
</dbReference>
<sequence length="215" mass="22977">MLGLRVLLLEDDAACRELLHQAVAALGDGNAQIVDAHDLAAGRRCLAEASFDLFLADLALPDGLSLDLIRQARTLREPPAVLVVSSLSDEATIVQAIVAGACGYVCKHDTSADIARALQLAVQGGSSISPTIAHRLLLLLRQQASAGAAGQDVSLTARENDVLTLAAKGHTYRRIAELTGTLPSTVYTHVRHIYEKLQVSSLQEALYQARLRRLV</sequence>
<dbReference type="CDD" id="cd06170">
    <property type="entry name" value="LuxR_C_like"/>
    <property type="match status" value="1"/>
</dbReference>
<dbReference type="RefSeq" id="WP_166653990.1">
    <property type="nucleotide sequence ID" value="NZ_SNZH01000005.1"/>
</dbReference>
<dbReference type="SMART" id="SM00448">
    <property type="entry name" value="REC"/>
    <property type="match status" value="1"/>
</dbReference>
<dbReference type="SUPFAM" id="SSF52172">
    <property type="entry name" value="CheY-like"/>
    <property type="match status" value="1"/>
</dbReference>
<evidence type="ECO:0000256" key="3">
    <source>
        <dbReference type="ARBA" id="ARBA00023163"/>
    </source>
</evidence>
<dbReference type="PANTHER" id="PTHR43214">
    <property type="entry name" value="TWO-COMPONENT RESPONSE REGULATOR"/>
    <property type="match status" value="1"/>
</dbReference>
<evidence type="ECO:0000259" key="5">
    <source>
        <dbReference type="PROSITE" id="PS50043"/>
    </source>
</evidence>
<feature type="domain" description="HTH luxR-type" evidence="5">
    <location>
        <begin position="148"/>
        <end position="213"/>
    </location>
</feature>
<keyword evidence="8" id="KW-1185">Reference proteome</keyword>
<evidence type="ECO:0000256" key="2">
    <source>
        <dbReference type="ARBA" id="ARBA00023125"/>
    </source>
</evidence>
<keyword evidence="2" id="KW-0238">DNA-binding</keyword>
<dbReference type="GO" id="GO:0006355">
    <property type="term" value="P:regulation of DNA-templated transcription"/>
    <property type="evidence" value="ECO:0007669"/>
    <property type="project" value="InterPro"/>
</dbReference>
<dbReference type="InterPro" id="IPR001789">
    <property type="entry name" value="Sig_transdc_resp-reg_receiver"/>
</dbReference>
<dbReference type="PROSITE" id="PS50110">
    <property type="entry name" value="RESPONSE_REGULATORY"/>
    <property type="match status" value="1"/>
</dbReference>
<organism evidence="7 8">
    <name type="scientific">Tahibacter aquaticus</name>
    <dbReference type="NCBI Taxonomy" id="520092"/>
    <lineage>
        <taxon>Bacteria</taxon>
        <taxon>Pseudomonadati</taxon>
        <taxon>Pseudomonadota</taxon>
        <taxon>Gammaproteobacteria</taxon>
        <taxon>Lysobacterales</taxon>
        <taxon>Rhodanobacteraceae</taxon>
        <taxon>Tahibacter</taxon>
    </lineage>
</organism>
<keyword evidence="3" id="KW-0804">Transcription</keyword>
<dbReference type="AlphaFoldDB" id="A0A4R6Z0H5"/>
<dbReference type="InterPro" id="IPR011006">
    <property type="entry name" value="CheY-like_superfamily"/>
</dbReference>
<dbReference type="PRINTS" id="PR00038">
    <property type="entry name" value="HTHLUXR"/>
</dbReference>
<keyword evidence="4" id="KW-0597">Phosphoprotein</keyword>
<dbReference type="Proteomes" id="UP000295293">
    <property type="component" value="Unassembled WGS sequence"/>
</dbReference>
<name>A0A4R6Z0H5_9GAMM</name>
<evidence type="ECO:0000313" key="8">
    <source>
        <dbReference type="Proteomes" id="UP000295293"/>
    </source>
</evidence>
<dbReference type="GO" id="GO:0003677">
    <property type="term" value="F:DNA binding"/>
    <property type="evidence" value="ECO:0007669"/>
    <property type="project" value="UniProtKB-KW"/>
</dbReference>
<dbReference type="SMART" id="SM00421">
    <property type="entry name" value="HTH_LUXR"/>
    <property type="match status" value="1"/>
</dbReference>
<dbReference type="SUPFAM" id="SSF46894">
    <property type="entry name" value="C-terminal effector domain of the bipartite response regulators"/>
    <property type="match status" value="1"/>
</dbReference>
<dbReference type="InterPro" id="IPR016032">
    <property type="entry name" value="Sig_transdc_resp-reg_C-effctor"/>
</dbReference>
<dbReference type="EMBL" id="SNZH01000005">
    <property type="protein sequence ID" value="TDR44924.1"/>
    <property type="molecule type" value="Genomic_DNA"/>
</dbReference>
<proteinExistence type="predicted"/>
<dbReference type="InterPro" id="IPR036388">
    <property type="entry name" value="WH-like_DNA-bd_sf"/>
</dbReference>
<dbReference type="InterPro" id="IPR039420">
    <property type="entry name" value="WalR-like"/>
</dbReference>
<reference evidence="7 8" key="1">
    <citation type="submission" date="2019-03" db="EMBL/GenBank/DDBJ databases">
        <title>Genomic Encyclopedia of Type Strains, Phase IV (KMG-IV): sequencing the most valuable type-strain genomes for metagenomic binning, comparative biology and taxonomic classification.</title>
        <authorList>
            <person name="Goeker M."/>
        </authorList>
    </citation>
    <scope>NUCLEOTIDE SEQUENCE [LARGE SCALE GENOMIC DNA]</scope>
    <source>
        <strain evidence="7 8">DSM 21667</strain>
    </source>
</reference>
<dbReference type="Pfam" id="PF00072">
    <property type="entry name" value="Response_reg"/>
    <property type="match status" value="1"/>
</dbReference>
<evidence type="ECO:0000256" key="4">
    <source>
        <dbReference type="PROSITE-ProRule" id="PRU00169"/>
    </source>
</evidence>
<dbReference type="GO" id="GO:0000160">
    <property type="term" value="P:phosphorelay signal transduction system"/>
    <property type="evidence" value="ECO:0007669"/>
    <property type="project" value="InterPro"/>
</dbReference>
<dbReference type="PANTHER" id="PTHR43214:SF41">
    <property type="entry name" value="NITRATE_NITRITE RESPONSE REGULATOR PROTEIN NARP"/>
    <property type="match status" value="1"/>
</dbReference>
<evidence type="ECO:0000259" key="6">
    <source>
        <dbReference type="PROSITE" id="PS50110"/>
    </source>
</evidence>
<dbReference type="InterPro" id="IPR000792">
    <property type="entry name" value="Tscrpt_reg_LuxR_C"/>
</dbReference>
<accession>A0A4R6Z0H5</accession>
<dbReference type="Pfam" id="PF00196">
    <property type="entry name" value="GerE"/>
    <property type="match status" value="1"/>
</dbReference>
<feature type="modified residue" description="4-aspartylphosphate" evidence="4">
    <location>
        <position position="57"/>
    </location>
</feature>
<dbReference type="Gene3D" id="3.40.50.2300">
    <property type="match status" value="1"/>
</dbReference>
<evidence type="ECO:0000256" key="1">
    <source>
        <dbReference type="ARBA" id="ARBA00023015"/>
    </source>
</evidence>
<evidence type="ECO:0000313" key="7">
    <source>
        <dbReference type="EMBL" id="TDR44924.1"/>
    </source>
</evidence>
<gene>
    <name evidence="7" type="ORF">DFR29_105107</name>
</gene>
<feature type="domain" description="Response regulatory" evidence="6">
    <location>
        <begin position="5"/>
        <end position="122"/>
    </location>
</feature>
<keyword evidence="1" id="KW-0805">Transcription regulation</keyword>